<comment type="similarity">
    <text evidence="6">Belongs to the UTP23/FCF1 family. UTP23 subfamily.</text>
</comment>
<dbReference type="Proteomes" id="UP000327013">
    <property type="component" value="Unassembled WGS sequence"/>
</dbReference>
<evidence type="ECO:0000256" key="7">
    <source>
        <dbReference type="SAM" id="MobiDB-lite"/>
    </source>
</evidence>
<dbReference type="GO" id="GO:0032040">
    <property type="term" value="C:small-subunit processome"/>
    <property type="evidence" value="ECO:0007669"/>
    <property type="project" value="InterPro"/>
</dbReference>
<dbReference type="InterPro" id="IPR029060">
    <property type="entry name" value="PIN-like_dom_sf"/>
</dbReference>
<dbReference type="OrthoDB" id="25675at2759"/>
<feature type="compositionally biased region" description="Basic and acidic residues" evidence="7">
    <location>
        <begin position="141"/>
        <end position="150"/>
    </location>
</feature>
<organism evidence="9 10">
    <name type="scientific">Carpinus fangiana</name>
    <dbReference type="NCBI Taxonomy" id="176857"/>
    <lineage>
        <taxon>Eukaryota</taxon>
        <taxon>Viridiplantae</taxon>
        <taxon>Streptophyta</taxon>
        <taxon>Embryophyta</taxon>
        <taxon>Tracheophyta</taxon>
        <taxon>Spermatophyta</taxon>
        <taxon>Magnoliopsida</taxon>
        <taxon>eudicotyledons</taxon>
        <taxon>Gunneridae</taxon>
        <taxon>Pentapetalae</taxon>
        <taxon>rosids</taxon>
        <taxon>fabids</taxon>
        <taxon>Fagales</taxon>
        <taxon>Betulaceae</taxon>
        <taxon>Carpinus</taxon>
    </lineage>
</organism>
<dbReference type="Pfam" id="PF24779">
    <property type="entry name" value="UTP23_sensor"/>
    <property type="match status" value="1"/>
</dbReference>
<name>A0A5N6L404_9ROSI</name>
<sequence>MDFVSMLEKTLHGQVKPMITQCSMRHLYTAEPKNEMLIGHAKGFERRRCGHHELEKPLSTLECFQSVVDPKGSKTNKHRYVVASQDDDVRAYLRTIPGVPMIYLKRSVMIMEPMAGTTEKVLEREEKDKFRSGLKGQRNPGRGDKKRGREDEENDELVEVDGVVGPASSMKNDIPVQKKRKKGPSGPNPLSVRKRKPDADTRPTRTHAKPTNDATGDVAAKKRKRRHKPGKENEASTAAETST</sequence>
<dbReference type="InterPro" id="IPR006984">
    <property type="entry name" value="Fcf1/UTP23"/>
</dbReference>
<evidence type="ECO:0000256" key="6">
    <source>
        <dbReference type="ARBA" id="ARBA00038503"/>
    </source>
</evidence>
<keyword evidence="3" id="KW-0698">rRNA processing</keyword>
<keyword evidence="10" id="KW-1185">Reference proteome</keyword>
<feature type="domain" description="UTP23 sensor motif region" evidence="8">
    <location>
        <begin position="178"/>
        <end position="196"/>
    </location>
</feature>
<dbReference type="Pfam" id="PF04900">
    <property type="entry name" value="Fcf1"/>
    <property type="match status" value="1"/>
</dbReference>
<feature type="region of interest" description="Disordered" evidence="7">
    <location>
        <begin position="123"/>
        <end position="243"/>
    </location>
</feature>
<dbReference type="EMBL" id="VIBQ01000059">
    <property type="protein sequence ID" value="KAB8542113.1"/>
    <property type="molecule type" value="Genomic_DNA"/>
</dbReference>
<evidence type="ECO:0000313" key="10">
    <source>
        <dbReference type="Proteomes" id="UP000327013"/>
    </source>
</evidence>
<comment type="caution">
    <text evidence="9">The sequence shown here is derived from an EMBL/GenBank/DDBJ whole genome shotgun (WGS) entry which is preliminary data.</text>
</comment>
<dbReference type="Gene3D" id="3.40.50.1010">
    <property type="entry name" value="5'-nuclease"/>
    <property type="match status" value="1"/>
</dbReference>
<keyword evidence="4" id="KW-0539">Nucleus</keyword>
<protein>
    <recommendedName>
        <fullName evidence="8">UTP23 sensor motif region domain-containing protein</fullName>
    </recommendedName>
</protein>
<dbReference type="AlphaFoldDB" id="A0A5N6L404"/>
<dbReference type="InterPro" id="IPR057776">
    <property type="entry name" value="UTP23_sensor"/>
</dbReference>
<dbReference type="SUPFAM" id="SSF88723">
    <property type="entry name" value="PIN domain-like"/>
    <property type="match status" value="1"/>
</dbReference>
<accession>A0A5N6L404</accession>
<dbReference type="PANTHER" id="PTHR12416">
    <property type="entry name" value="RRNA-PROCESSING PROTEIN UTP23 HOMOLOG"/>
    <property type="match status" value="1"/>
</dbReference>
<proteinExistence type="inferred from homology"/>
<evidence type="ECO:0000256" key="3">
    <source>
        <dbReference type="ARBA" id="ARBA00022552"/>
    </source>
</evidence>
<evidence type="ECO:0000256" key="1">
    <source>
        <dbReference type="ARBA" id="ARBA00004604"/>
    </source>
</evidence>
<gene>
    <name evidence="9" type="ORF">FH972_025576</name>
</gene>
<evidence type="ECO:0000256" key="5">
    <source>
        <dbReference type="ARBA" id="ARBA00037300"/>
    </source>
</evidence>
<comment type="function">
    <text evidence="5">Involved in rRNA-processing and ribosome biogenesis.</text>
</comment>
<evidence type="ECO:0000259" key="8">
    <source>
        <dbReference type="Pfam" id="PF24779"/>
    </source>
</evidence>
<evidence type="ECO:0000256" key="4">
    <source>
        <dbReference type="ARBA" id="ARBA00023242"/>
    </source>
</evidence>
<keyword evidence="2" id="KW-0690">Ribosome biogenesis</keyword>
<evidence type="ECO:0000313" key="9">
    <source>
        <dbReference type="EMBL" id="KAB8542113.1"/>
    </source>
</evidence>
<evidence type="ECO:0000256" key="2">
    <source>
        <dbReference type="ARBA" id="ARBA00022517"/>
    </source>
</evidence>
<reference evidence="9 10" key="1">
    <citation type="submission" date="2019-06" db="EMBL/GenBank/DDBJ databases">
        <title>A chromosomal-level reference genome of Carpinus fangiana (Coryloideae, Betulaceae).</title>
        <authorList>
            <person name="Yang X."/>
            <person name="Wang Z."/>
            <person name="Zhang L."/>
            <person name="Hao G."/>
            <person name="Liu J."/>
            <person name="Yang Y."/>
        </authorList>
    </citation>
    <scope>NUCLEOTIDE SEQUENCE [LARGE SCALE GENOMIC DNA]</scope>
    <source>
        <strain evidence="9">Cfa_2016G</strain>
        <tissue evidence="9">Leaf</tissue>
    </source>
</reference>
<dbReference type="GO" id="GO:0006364">
    <property type="term" value="P:rRNA processing"/>
    <property type="evidence" value="ECO:0007669"/>
    <property type="project" value="UniProtKB-KW"/>
</dbReference>
<comment type="subcellular location">
    <subcellularLocation>
        <location evidence="1">Nucleus</location>
        <location evidence="1">Nucleolus</location>
    </subcellularLocation>
</comment>